<dbReference type="InterPro" id="IPR009060">
    <property type="entry name" value="UBA-like_sf"/>
</dbReference>
<dbReference type="GO" id="GO:0051082">
    <property type="term" value="F:unfolded protein binding"/>
    <property type="evidence" value="ECO:0007669"/>
    <property type="project" value="TreeGrafter"/>
</dbReference>
<dbReference type="OrthoDB" id="753279at2759"/>
<evidence type="ECO:0000259" key="2">
    <source>
        <dbReference type="Pfam" id="PF06972"/>
    </source>
</evidence>
<feature type="region of interest" description="Disordered" evidence="1">
    <location>
        <begin position="466"/>
        <end position="485"/>
    </location>
</feature>
<feature type="domain" description="GBF-interacting protein 1 N-terminal" evidence="2">
    <location>
        <begin position="20"/>
        <end position="80"/>
    </location>
</feature>
<feature type="compositionally biased region" description="Basic and acidic residues" evidence="1">
    <location>
        <begin position="292"/>
        <end position="312"/>
    </location>
</feature>
<feature type="region of interest" description="Disordered" evidence="1">
    <location>
        <begin position="216"/>
        <end position="237"/>
    </location>
</feature>
<feature type="region of interest" description="Disordered" evidence="1">
    <location>
        <begin position="436"/>
        <end position="456"/>
    </location>
</feature>
<dbReference type="PANTHER" id="PTHR46775:SF2">
    <property type="entry name" value="GBF-INTERACTING PROTEIN 1-LIKE"/>
    <property type="match status" value="1"/>
</dbReference>
<evidence type="ECO:0000313" key="4">
    <source>
        <dbReference type="Proteomes" id="UP000593576"/>
    </source>
</evidence>
<dbReference type="Proteomes" id="UP000593576">
    <property type="component" value="Unassembled WGS sequence"/>
</dbReference>
<organism evidence="3 4">
    <name type="scientific">Gossypium schwendimanii</name>
    <name type="common">Cotton</name>
    <dbReference type="NCBI Taxonomy" id="34291"/>
    <lineage>
        <taxon>Eukaryota</taxon>
        <taxon>Viridiplantae</taxon>
        <taxon>Streptophyta</taxon>
        <taxon>Embryophyta</taxon>
        <taxon>Tracheophyta</taxon>
        <taxon>Spermatophyta</taxon>
        <taxon>Magnoliopsida</taxon>
        <taxon>eudicotyledons</taxon>
        <taxon>Gunneridae</taxon>
        <taxon>Pentapetalae</taxon>
        <taxon>rosids</taxon>
        <taxon>malvids</taxon>
        <taxon>Malvales</taxon>
        <taxon>Malvaceae</taxon>
        <taxon>Malvoideae</taxon>
        <taxon>Gossypium</taxon>
    </lineage>
</organism>
<feature type="compositionally biased region" description="Gly residues" evidence="1">
    <location>
        <begin position="1"/>
        <end position="14"/>
    </location>
</feature>
<dbReference type="AlphaFoldDB" id="A0A7J9MZR7"/>
<dbReference type="Pfam" id="PF06972">
    <property type="entry name" value="GIP1_N"/>
    <property type="match status" value="1"/>
</dbReference>
<dbReference type="EMBL" id="JABFAF010265399">
    <property type="protein sequence ID" value="MBA0876593.1"/>
    <property type="molecule type" value="Genomic_DNA"/>
</dbReference>
<dbReference type="InterPro" id="IPR009719">
    <property type="entry name" value="GIP1_N"/>
</dbReference>
<sequence length="769" mass="81696">MSNKGSGGGGGVGEGSAVSIPDHAKNTIQSIREITGKQHSDEEIYAVLNECFMDPNDTAQKLLFLDTFHEVKRKREKKKEASVIAGTQGPAGRGRRGNYGKGARNASAPKENGVIHTSDRGSASFPASQKVKNNAAPCMTKTPTTIPNGTKTLSNGISNQGHGLPLSVAGVNSETKDGLPLVCPTTISVQLTVTEAPANISAQSFSSLTRDQEKFSSISSASPTSATSTTLSGVYSSASDPLLVPTETWHVGDVGTTEQESGCQLESAETDHIQGNKNAPFDINLSNTEKTASEIRSSMHEKNPPRKSKVAEQTKQSKPIEPALLQVVTSEIAAVTDKANSQLLADSNFPNGQHVTFPTHFRVSEALTDGLTFGSFDASFGQVTRHGIGTSAEITPAYPIETSQGSDETAEEPSSRLILLSLYDFRRSKCILSAMEGDSADQPQPPPDFEKAPKSDDIISSDANLKVDQSSQEMRLHSEGNQSVIPNDPRYGFGLMPASASHFVQFDGLEAHAHDVSRPANFVNGNSSDPSGNSAPPVQSTVTAAPPAVHLYRQPFPPNYFPYLHYFPPFYMHYPPHQFLNSSGVPQQPSTGNMYMPPGVKFPLSQLKPGSNAGNPALLTIPSGYGQLTSPPVGFNLSVPSVTSGSSASKEDLAASQLKENHIYTTGSLNEGSALWMPALGQDLTNLQVNSLYNLSLHGQQVPFSPAAQVGHGAFAGLYQPPQTLAAPSNVNNLLQQSQPIAAAVETASALTGAYQQPQLAQMNWNSNY</sequence>
<feature type="region of interest" description="Disordered" evidence="1">
    <location>
        <begin position="79"/>
        <end position="113"/>
    </location>
</feature>
<keyword evidence="4" id="KW-1185">Reference proteome</keyword>
<dbReference type="InterPro" id="IPR044277">
    <property type="entry name" value="GIP1"/>
</dbReference>
<accession>A0A7J9MZR7</accession>
<comment type="caution">
    <text evidence="3">The sequence shown here is derived from an EMBL/GenBank/DDBJ whole genome shotgun (WGS) entry which is preliminary data.</text>
</comment>
<gene>
    <name evidence="3" type="ORF">Goshw_003307</name>
</gene>
<proteinExistence type="predicted"/>
<name>A0A7J9MZR7_GOSSC</name>
<reference evidence="3 4" key="1">
    <citation type="journal article" date="2019" name="Genome Biol. Evol.">
        <title>Insights into the evolution of the New World diploid cottons (Gossypium, subgenus Houzingenia) based on genome sequencing.</title>
        <authorList>
            <person name="Grover C.E."/>
            <person name="Arick M.A. 2nd"/>
            <person name="Thrash A."/>
            <person name="Conover J.L."/>
            <person name="Sanders W.S."/>
            <person name="Peterson D.G."/>
            <person name="Frelichowski J.E."/>
            <person name="Scheffler J.A."/>
            <person name="Scheffler B.E."/>
            <person name="Wendel J.F."/>
        </authorList>
    </citation>
    <scope>NUCLEOTIDE SEQUENCE [LARGE SCALE GENOMIC DNA]</scope>
    <source>
        <strain evidence="3">1</strain>
        <tissue evidence="3">Leaf</tissue>
    </source>
</reference>
<feature type="region of interest" description="Disordered" evidence="1">
    <location>
        <begin position="292"/>
        <end position="318"/>
    </location>
</feature>
<protein>
    <recommendedName>
        <fullName evidence="2">GBF-interacting protein 1 N-terminal domain-containing protein</fullName>
    </recommendedName>
</protein>
<dbReference type="SUPFAM" id="SSF46934">
    <property type="entry name" value="UBA-like"/>
    <property type="match status" value="1"/>
</dbReference>
<evidence type="ECO:0000313" key="3">
    <source>
        <dbReference type="EMBL" id="MBA0876593.1"/>
    </source>
</evidence>
<feature type="region of interest" description="Disordered" evidence="1">
    <location>
        <begin position="1"/>
        <end position="23"/>
    </location>
</feature>
<feature type="compositionally biased region" description="Low complexity" evidence="1">
    <location>
        <begin position="216"/>
        <end position="232"/>
    </location>
</feature>
<evidence type="ECO:0000256" key="1">
    <source>
        <dbReference type="SAM" id="MobiDB-lite"/>
    </source>
</evidence>
<dbReference type="GO" id="GO:0005634">
    <property type="term" value="C:nucleus"/>
    <property type="evidence" value="ECO:0007669"/>
    <property type="project" value="TreeGrafter"/>
</dbReference>
<dbReference type="PANTHER" id="PTHR46775">
    <property type="entry name" value="FLOCCULATION PROTEIN (DUF1296)"/>
    <property type="match status" value="1"/>
</dbReference>